<sequence length="282" mass="31935">MNKSYKEFLITAEPLNIEILSSVLWELNIDGISEEINCIKVFTHDQSINESIINDALEQLKKNNLIRNYEVQENVLYEKNWNEEWEKSREVINVTDRIVIKPTFKQYEPKQNEIVITLDPKMSFGTGEHPTTKICISFLEEYVKSGMKVLDVGSGTAILSIIAAKLGASNVIAFDIDEWSLANGAENVKLNQVDNVVEVRMCELNDIKEDNFDLIVANIQRNILIELADGLKSKIKTGGIIILSGLLEIDEAEIISKYSSLGFSKIDFMKISEWIGIVFTKL</sequence>
<dbReference type="PANTHER" id="PTHR43648">
    <property type="entry name" value="ELECTRON TRANSFER FLAVOPROTEIN BETA SUBUNIT LYSINE METHYLTRANSFERASE"/>
    <property type="match status" value="1"/>
</dbReference>
<dbReference type="GO" id="GO:0005737">
    <property type="term" value="C:cytoplasm"/>
    <property type="evidence" value="ECO:0007669"/>
    <property type="project" value="UniProtKB-SubCell"/>
</dbReference>
<dbReference type="CDD" id="cd02440">
    <property type="entry name" value="AdoMet_MTases"/>
    <property type="match status" value="1"/>
</dbReference>
<dbReference type="EC" id="2.1.1.-" evidence="6"/>
<dbReference type="GO" id="GO:0005840">
    <property type="term" value="C:ribosome"/>
    <property type="evidence" value="ECO:0007669"/>
    <property type="project" value="UniProtKB-KW"/>
</dbReference>
<name>A0A832DM70_9BACT</name>
<proteinExistence type="inferred from homology"/>
<dbReference type="GO" id="GO:0008276">
    <property type="term" value="F:protein methyltransferase activity"/>
    <property type="evidence" value="ECO:0007669"/>
    <property type="project" value="UniProtKB-UniRule"/>
</dbReference>
<dbReference type="InterPro" id="IPR004498">
    <property type="entry name" value="Ribosomal_PrmA_MeTrfase"/>
</dbReference>
<feature type="binding site" evidence="6">
    <location>
        <position position="218"/>
    </location>
    <ligand>
        <name>S-adenosyl-L-methionine</name>
        <dbReference type="ChEBI" id="CHEBI:59789"/>
    </ligand>
</feature>
<keyword evidence="7" id="KW-0687">Ribonucleoprotein</keyword>
<dbReference type="SUPFAM" id="SSF53335">
    <property type="entry name" value="S-adenosyl-L-methionine-dependent methyltransferases"/>
    <property type="match status" value="1"/>
</dbReference>
<keyword evidence="3 6" id="KW-0489">Methyltransferase</keyword>
<dbReference type="PANTHER" id="PTHR43648:SF1">
    <property type="entry name" value="ELECTRON TRANSFER FLAVOPROTEIN BETA SUBUNIT LYSINE METHYLTRANSFERASE"/>
    <property type="match status" value="1"/>
</dbReference>
<comment type="caution">
    <text evidence="7">The sequence shown here is derived from an EMBL/GenBank/DDBJ whole genome shotgun (WGS) entry which is preliminary data.</text>
</comment>
<evidence type="ECO:0000256" key="2">
    <source>
        <dbReference type="ARBA" id="ARBA00022490"/>
    </source>
</evidence>
<evidence type="ECO:0000313" key="7">
    <source>
        <dbReference type="EMBL" id="HGT46702.1"/>
    </source>
</evidence>
<evidence type="ECO:0000256" key="5">
    <source>
        <dbReference type="ARBA" id="ARBA00022691"/>
    </source>
</evidence>
<dbReference type="EMBL" id="DSVI01000004">
    <property type="protein sequence ID" value="HGT46702.1"/>
    <property type="molecule type" value="Genomic_DNA"/>
</dbReference>
<gene>
    <name evidence="6" type="primary">prmA</name>
    <name evidence="7" type="ORF">ENS56_01545</name>
</gene>
<dbReference type="NCBIfam" id="NF001785">
    <property type="entry name" value="PRK00517.2-2"/>
    <property type="match status" value="1"/>
</dbReference>
<dbReference type="GO" id="GO:0032259">
    <property type="term" value="P:methylation"/>
    <property type="evidence" value="ECO:0007669"/>
    <property type="project" value="UniProtKB-KW"/>
</dbReference>
<dbReference type="HAMAP" id="MF_00735">
    <property type="entry name" value="Methyltr_PrmA"/>
    <property type="match status" value="1"/>
</dbReference>
<comment type="similarity">
    <text evidence="1 6">Belongs to the methyltransferase superfamily. PrmA family.</text>
</comment>
<accession>A0A832DM70</accession>
<keyword evidence="2 6" id="KW-0963">Cytoplasm</keyword>
<keyword evidence="4 6" id="KW-0808">Transferase</keyword>
<keyword evidence="7" id="KW-0689">Ribosomal protein</keyword>
<dbReference type="InterPro" id="IPR050078">
    <property type="entry name" value="Ribosomal_L11_MeTrfase_PrmA"/>
</dbReference>
<evidence type="ECO:0000256" key="6">
    <source>
        <dbReference type="HAMAP-Rule" id="MF_00735"/>
    </source>
</evidence>
<organism evidence="7">
    <name type="scientific">Ignavibacterium album</name>
    <dbReference type="NCBI Taxonomy" id="591197"/>
    <lineage>
        <taxon>Bacteria</taxon>
        <taxon>Pseudomonadati</taxon>
        <taxon>Ignavibacteriota</taxon>
        <taxon>Ignavibacteria</taxon>
        <taxon>Ignavibacteriales</taxon>
        <taxon>Ignavibacteriaceae</taxon>
        <taxon>Ignavibacterium</taxon>
    </lineage>
</organism>
<dbReference type="InterPro" id="IPR029063">
    <property type="entry name" value="SAM-dependent_MTases_sf"/>
</dbReference>
<dbReference type="PIRSF" id="PIRSF000401">
    <property type="entry name" value="RPL11_MTase"/>
    <property type="match status" value="1"/>
</dbReference>
<evidence type="ECO:0000256" key="4">
    <source>
        <dbReference type="ARBA" id="ARBA00022679"/>
    </source>
</evidence>
<evidence type="ECO:0000256" key="1">
    <source>
        <dbReference type="ARBA" id="ARBA00009741"/>
    </source>
</evidence>
<keyword evidence="5 6" id="KW-0949">S-adenosyl-L-methionine</keyword>
<comment type="subcellular location">
    <subcellularLocation>
        <location evidence="6">Cytoplasm</location>
    </subcellularLocation>
</comment>
<comment type="catalytic activity">
    <reaction evidence="6">
        <text>L-lysyl-[protein] + 3 S-adenosyl-L-methionine = N(6),N(6),N(6)-trimethyl-L-lysyl-[protein] + 3 S-adenosyl-L-homocysteine + 3 H(+)</text>
        <dbReference type="Rhea" id="RHEA:54192"/>
        <dbReference type="Rhea" id="RHEA-COMP:9752"/>
        <dbReference type="Rhea" id="RHEA-COMP:13826"/>
        <dbReference type="ChEBI" id="CHEBI:15378"/>
        <dbReference type="ChEBI" id="CHEBI:29969"/>
        <dbReference type="ChEBI" id="CHEBI:57856"/>
        <dbReference type="ChEBI" id="CHEBI:59789"/>
        <dbReference type="ChEBI" id="CHEBI:61961"/>
    </reaction>
</comment>
<comment type="function">
    <text evidence="6">Methylates ribosomal protein L11.</text>
</comment>
<protein>
    <recommendedName>
        <fullName evidence="6">Ribosomal protein L11 methyltransferase</fullName>
        <shortName evidence="6">L11 Mtase</shortName>
        <ecNumber evidence="6">2.1.1.-</ecNumber>
    </recommendedName>
</protein>
<dbReference type="AlphaFoldDB" id="A0A832DM70"/>
<feature type="binding site" evidence="6">
    <location>
        <position position="153"/>
    </location>
    <ligand>
        <name>S-adenosyl-L-methionine</name>
        <dbReference type="ChEBI" id="CHEBI:59789"/>
    </ligand>
</feature>
<evidence type="ECO:0000256" key="3">
    <source>
        <dbReference type="ARBA" id="ARBA00022603"/>
    </source>
</evidence>
<dbReference type="Pfam" id="PF06325">
    <property type="entry name" value="PrmA"/>
    <property type="match status" value="1"/>
</dbReference>
<feature type="binding site" evidence="6">
    <location>
        <position position="175"/>
    </location>
    <ligand>
        <name>S-adenosyl-L-methionine</name>
        <dbReference type="ChEBI" id="CHEBI:59789"/>
    </ligand>
</feature>
<dbReference type="Gene3D" id="3.40.50.150">
    <property type="entry name" value="Vaccinia Virus protein VP39"/>
    <property type="match status" value="1"/>
</dbReference>
<feature type="binding site" evidence="6">
    <location>
        <position position="132"/>
    </location>
    <ligand>
        <name>S-adenosyl-L-methionine</name>
        <dbReference type="ChEBI" id="CHEBI:59789"/>
    </ligand>
</feature>
<reference evidence="7" key="1">
    <citation type="journal article" date="2020" name="mSystems">
        <title>Genome- and Community-Level Interaction Insights into Carbon Utilization and Element Cycling Functions of Hydrothermarchaeota in Hydrothermal Sediment.</title>
        <authorList>
            <person name="Zhou Z."/>
            <person name="Liu Y."/>
            <person name="Xu W."/>
            <person name="Pan J."/>
            <person name="Luo Z.H."/>
            <person name="Li M."/>
        </authorList>
    </citation>
    <scope>NUCLEOTIDE SEQUENCE [LARGE SCALE GENOMIC DNA]</scope>
    <source>
        <strain evidence="7">SpSt-500</strain>
    </source>
</reference>